<reference evidence="3" key="3">
    <citation type="submission" date="2025-04" db="UniProtKB">
        <authorList>
            <consortium name="RefSeq"/>
        </authorList>
    </citation>
    <scope>IDENTIFICATION</scope>
    <source>
        <strain evidence="3">CBS 781.70</strain>
    </source>
</reference>
<evidence type="ECO:0000313" key="1">
    <source>
        <dbReference type="EMBL" id="KAF1809351.1"/>
    </source>
</evidence>
<dbReference type="AlphaFoldDB" id="A0A6G1FUM2"/>
<dbReference type="GeneID" id="54414590"/>
<accession>A0A6G1FUM2</accession>
<dbReference type="RefSeq" id="XP_033530982.1">
    <property type="nucleotide sequence ID" value="XM_033674020.1"/>
</dbReference>
<organism evidence="1">
    <name type="scientific">Eremomyces bilateralis CBS 781.70</name>
    <dbReference type="NCBI Taxonomy" id="1392243"/>
    <lineage>
        <taxon>Eukaryota</taxon>
        <taxon>Fungi</taxon>
        <taxon>Dikarya</taxon>
        <taxon>Ascomycota</taxon>
        <taxon>Pezizomycotina</taxon>
        <taxon>Dothideomycetes</taxon>
        <taxon>Dothideomycetes incertae sedis</taxon>
        <taxon>Eremomycetales</taxon>
        <taxon>Eremomycetaceae</taxon>
        <taxon>Eremomyces</taxon>
    </lineage>
</organism>
<evidence type="ECO:0000313" key="3">
    <source>
        <dbReference type="RefSeq" id="XP_033530982.1"/>
    </source>
</evidence>
<protein>
    <submittedName>
        <fullName evidence="1 3">Uncharacterized protein</fullName>
    </submittedName>
</protein>
<keyword evidence="2" id="KW-1185">Reference proteome</keyword>
<name>A0A6G1FUM2_9PEZI</name>
<proteinExistence type="predicted"/>
<reference evidence="3" key="2">
    <citation type="submission" date="2020-04" db="EMBL/GenBank/DDBJ databases">
        <authorList>
            <consortium name="NCBI Genome Project"/>
        </authorList>
    </citation>
    <scope>NUCLEOTIDE SEQUENCE</scope>
    <source>
        <strain evidence="3">CBS 781.70</strain>
    </source>
</reference>
<evidence type="ECO:0000313" key="2">
    <source>
        <dbReference type="Proteomes" id="UP000504638"/>
    </source>
</evidence>
<gene>
    <name evidence="1 3" type="ORF">P152DRAFT_161406</name>
</gene>
<reference evidence="1 3" key="1">
    <citation type="submission" date="2020-01" db="EMBL/GenBank/DDBJ databases">
        <authorList>
            <consortium name="DOE Joint Genome Institute"/>
            <person name="Haridas S."/>
            <person name="Albert R."/>
            <person name="Binder M."/>
            <person name="Bloem J."/>
            <person name="Labutti K."/>
            <person name="Salamov A."/>
            <person name="Andreopoulos B."/>
            <person name="Baker S.E."/>
            <person name="Barry K."/>
            <person name="Bills G."/>
            <person name="Bluhm B.H."/>
            <person name="Cannon C."/>
            <person name="Castanera R."/>
            <person name="Culley D.E."/>
            <person name="Daum C."/>
            <person name="Ezra D."/>
            <person name="Gonzalez J.B."/>
            <person name="Henrissat B."/>
            <person name="Kuo A."/>
            <person name="Liang C."/>
            <person name="Lipzen A."/>
            <person name="Lutzoni F."/>
            <person name="Magnuson J."/>
            <person name="Mondo S."/>
            <person name="Nolan M."/>
            <person name="Ohm R."/>
            <person name="Pangilinan J."/>
            <person name="Park H.-J."/>
            <person name="Ramirez L."/>
            <person name="Alfaro M."/>
            <person name="Sun H."/>
            <person name="Tritt A."/>
            <person name="Yoshinaga Y."/>
            <person name="Zwiers L.-H."/>
            <person name="Turgeon B.G."/>
            <person name="Goodwin S.B."/>
            <person name="Spatafora J.W."/>
            <person name="Crous P.W."/>
            <person name="Grigoriev I.V."/>
        </authorList>
    </citation>
    <scope>NUCLEOTIDE SEQUENCE</scope>
    <source>
        <strain evidence="1 3">CBS 781.70</strain>
    </source>
</reference>
<dbReference type="Proteomes" id="UP000504638">
    <property type="component" value="Unplaced"/>
</dbReference>
<sequence>MGLEGCLGALIPASASASHVYIHSVGASPRNSTCSAHLSNLNLYHFLSLRTSQQTANPTVVSRQHKGDKTHQPIVVRPLCLAWVVRDVRVCG</sequence>
<dbReference type="EMBL" id="ML975173">
    <property type="protein sequence ID" value="KAF1809351.1"/>
    <property type="molecule type" value="Genomic_DNA"/>
</dbReference>